<dbReference type="Gene3D" id="1.10.287.1240">
    <property type="match status" value="1"/>
</dbReference>
<dbReference type="AlphaFoldDB" id="A0A7G9SNV1"/>
<evidence type="ECO:0000256" key="12">
    <source>
        <dbReference type="ARBA" id="ARBA00046792"/>
    </source>
</evidence>
<reference evidence="18 19" key="1">
    <citation type="submission" date="2020-08" db="EMBL/GenBank/DDBJ databases">
        <title>Genome sequence of Thermomonas carbonis KCTC 42013T.</title>
        <authorList>
            <person name="Hyun D.-W."/>
            <person name="Bae J.-W."/>
        </authorList>
    </citation>
    <scope>NUCLEOTIDE SEQUENCE [LARGE SCALE GENOMIC DNA]</scope>
    <source>
        <strain evidence="18 19">KCTC 42013</strain>
    </source>
</reference>
<evidence type="ECO:0000256" key="2">
    <source>
        <dbReference type="ARBA" id="ARBA00012108"/>
    </source>
</evidence>
<gene>
    <name evidence="18" type="primary">sbcB</name>
    <name evidence="18" type="ORF">H9L16_12725</name>
</gene>
<sequence length="481" mass="54474">MTASFLFYDLETFGADPRRTRIAQFAAIRTDADLNQIDEPISFFVQPANDLLPSPVATLITGITPQAALRDGVNEGEAFARIVEEMTRPETCSAGYNSLRFDDEFVRHGLYRNFFDPYEREWRGGNSRWDLLDALRLMHALRPDGIAWRQREDGGGTSFKLEHLAEDNGLRIGDAHEALSDVRATIGLARLFKQAQPRLWDYTLRLRDKRFAATLLDVVAMTPVLHVSQRFPASRLCAAPVIPLARHPQIDSQVIVFDLAEDPDALLDLDAEAIAERLYIRQADLPGGERRVPLKTVHLNKCPALVAWDHLRHADFDRLGIDRDLVQARAARIRDVGPMLAEKVRRVFARDRPADTIDADAALYGGFIGDGDKRLLAQVRGTPPHLLAKAQYAFRDARLPELLFRYRARNWPETLLPAERARWDDYRRQRLQCDSGLSELDFDQFHLDIAHLRDVHADDGSKLALLDQLQAWGDGIAHALD</sequence>
<evidence type="ECO:0000256" key="15">
    <source>
        <dbReference type="PIRSR" id="PIRSR000977-2"/>
    </source>
</evidence>
<organism evidence="18 19">
    <name type="scientific">Thermomonas carbonis</name>
    <dbReference type="NCBI Taxonomy" id="1463158"/>
    <lineage>
        <taxon>Bacteria</taxon>
        <taxon>Pseudomonadati</taxon>
        <taxon>Pseudomonadota</taxon>
        <taxon>Gammaproteobacteria</taxon>
        <taxon>Lysobacterales</taxon>
        <taxon>Lysobacteraceae</taxon>
        <taxon>Thermomonas</taxon>
    </lineage>
</organism>
<name>A0A7G9SNV1_9GAMM</name>
<evidence type="ECO:0000256" key="8">
    <source>
        <dbReference type="ARBA" id="ARBA00022839"/>
    </source>
</evidence>
<evidence type="ECO:0000256" key="6">
    <source>
        <dbReference type="ARBA" id="ARBA00022763"/>
    </source>
</evidence>
<dbReference type="InterPro" id="IPR038649">
    <property type="entry name" value="EXOI_SH3_sf"/>
</dbReference>
<keyword evidence="11 13" id="KW-0234">DNA repair</keyword>
<evidence type="ECO:0000259" key="16">
    <source>
        <dbReference type="PROSITE" id="PS51784"/>
    </source>
</evidence>
<dbReference type="Pfam" id="PF00929">
    <property type="entry name" value="RNase_T"/>
    <property type="match status" value="1"/>
</dbReference>
<feature type="binding site" evidence="14">
    <location>
        <position position="160"/>
    </location>
    <ligand>
        <name>substrate</name>
    </ligand>
</feature>
<evidence type="ECO:0000256" key="4">
    <source>
        <dbReference type="ARBA" id="ARBA00022722"/>
    </source>
</evidence>
<dbReference type="EC" id="3.1.11.1" evidence="2 13"/>
<evidence type="ECO:0000256" key="1">
    <source>
        <dbReference type="ARBA" id="ARBA00000563"/>
    </source>
</evidence>
<dbReference type="InterPro" id="IPR023607">
    <property type="entry name" value="Exodeoxyribonuclease_I"/>
</dbReference>
<evidence type="ECO:0000256" key="5">
    <source>
        <dbReference type="ARBA" id="ARBA00022723"/>
    </source>
</evidence>
<feature type="binding site" evidence="14">
    <location>
        <position position="11"/>
    </location>
    <ligand>
        <name>substrate</name>
    </ligand>
</feature>
<keyword evidence="8 13" id="KW-0269">Exonuclease</keyword>
<dbReference type="GO" id="GO:0008310">
    <property type="term" value="F:single-stranded DNA 3'-5' DNA exonuclease activity"/>
    <property type="evidence" value="ECO:0007669"/>
    <property type="project" value="UniProtKB-EC"/>
</dbReference>
<proteinExistence type="predicted"/>
<keyword evidence="7 13" id="KW-0378">Hydrolase</keyword>
<dbReference type="Gene3D" id="3.30.420.10">
    <property type="entry name" value="Ribonuclease H-like superfamily/Ribonuclease H"/>
    <property type="match status" value="1"/>
</dbReference>
<protein>
    <recommendedName>
        <fullName evidence="3 13">Exodeoxyribonuclease I</fullName>
        <ecNumber evidence="2 13">3.1.11.1</ecNumber>
    </recommendedName>
</protein>
<evidence type="ECO:0000256" key="10">
    <source>
        <dbReference type="ARBA" id="ARBA00023125"/>
    </source>
</evidence>
<dbReference type="GO" id="GO:0046872">
    <property type="term" value="F:metal ion binding"/>
    <property type="evidence" value="ECO:0007669"/>
    <property type="project" value="UniProtKB-KW"/>
</dbReference>
<dbReference type="Gene3D" id="1.20.1280.70">
    <property type="entry name" value="Exonuclease ExoI, domain 3"/>
    <property type="match status" value="1"/>
</dbReference>
<dbReference type="InterPro" id="IPR012337">
    <property type="entry name" value="RNaseH-like_sf"/>
</dbReference>
<dbReference type="NCBIfam" id="NF008746">
    <property type="entry name" value="PRK11779.1"/>
    <property type="match status" value="1"/>
</dbReference>
<keyword evidence="6 13" id="KW-0227">DNA damage</keyword>
<dbReference type="Pfam" id="PF08411">
    <property type="entry name" value="ExoI_SH3"/>
    <property type="match status" value="1"/>
</dbReference>
<dbReference type="PIRSF" id="PIRSF000977">
    <property type="entry name" value="Exodeoxyribonuclease_I"/>
    <property type="match status" value="1"/>
</dbReference>
<dbReference type="KEGG" id="tcn:H9L16_12725"/>
<evidence type="ECO:0000256" key="3">
    <source>
        <dbReference type="ARBA" id="ARBA00019900"/>
    </source>
</evidence>
<keyword evidence="9 15" id="KW-0460">Magnesium</keyword>
<dbReference type="Proteomes" id="UP000515804">
    <property type="component" value="Chromosome"/>
</dbReference>
<dbReference type="EMBL" id="CP060719">
    <property type="protein sequence ID" value="QNN69526.1"/>
    <property type="molecule type" value="Genomic_DNA"/>
</dbReference>
<feature type="binding site" evidence="15">
    <location>
        <position position="11"/>
    </location>
    <ligand>
        <name>Mg(2+)</name>
        <dbReference type="ChEBI" id="CHEBI:18420"/>
        <label>2</label>
    </ligand>
</feature>
<dbReference type="InterPro" id="IPR036397">
    <property type="entry name" value="RNaseH_sf"/>
</dbReference>
<dbReference type="PROSITE" id="PS51785">
    <property type="entry name" value="EXOI_C"/>
    <property type="match status" value="1"/>
</dbReference>
<dbReference type="FunFam" id="1.20.1280.70:FF:000001">
    <property type="entry name" value="Exodeoxyribonuclease I"/>
    <property type="match status" value="1"/>
</dbReference>
<keyword evidence="4 13" id="KW-0540">Nuclease</keyword>
<evidence type="ECO:0000256" key="9">
    <source>
        <dbReference type="ARBA" id="ARBA00022842"/>
    </source>
</evidence>
<evidence type="ECO:0000259" key="17">
    <source>
        <dbReference type="PROSITE" id="PS51785"/>
    </source>
</evidence>
<dbReference type="SUPFAM" id="SSF53098">
    <property type="entry name" value="Ribonuclease H-like"/>
    <property type="match status" value="1"/>
</dbReference>
<dbReference type="InterPro" id="IPR034747">
    <property type="entry name" value="EXOI_SH3"/>
</dbReference>
<keyword evidence="5 15" id="KW-0479">Metal-binding</keyword>
<dbReference type="Pfam" id="PF26016">
    <property type="entry name" value="ExoI_C"/>
    <property type="match status" value="1"/>
</dbReference>
<dbReference type="CDD" id="cd06138">
    <property type="entry name" value="ExoI_N"/>
    <property type="match status" value="1"/>
</dbReference>
<feature type="binding site" evidence="15">
    <location>
        <position position="9"/>
    </location>
    <ligand>
        <name>Mg(2+)</name>
        <dbReference type="ChEBI" id="CHEBI:18420"/>
        <label>1</label>
    </ligand>
</feature>
<accession>A0A7G9SNV1</accession>
<comment type="cofactor">
    <cofactor evidence="15">
        <name>Mg(2+)</name>
        <dbReference type="ChEBI" id="CHEBI:18420"/>
    </cofactor>
    <text evidence="15">Binds 2 Mg(2+) ions per monomer.</text>
</comment>
<comment type="subunit">
    <text evidence="12">Monomer. Interacts with ssb (via C-terminus); this interaction stimulates the exonuclease activity by recruiting the enzyme to its substrate.</text>
</comment>
<feature type="binding site" evidence="15">
    <location>
        <position position="181"/>
    </location>
    <ligand>
        <name>Mg(2+)</name>
        <dbReference type="ChEBI" id="CHEBI:18420"/>
        <label>2</label>
    </ligand>
</feature>
<evidence type="ECO:0000313" key="18">
    <source>
        <dbReference type="EMBL" id="QNN69526.1"/>
    </source>
</evidence>
<evidence type="ECO:0000256" key="7">
    <source>
        <dbReference type="ARBA" id="ARBA00022801"/>
    </source>
</evidence>
<dbReference type="InterPro" id="IPR013620">
    <property type="entry name" value="Exonuc_1_SH3"/>
</dbReference>
<evidence type="ECO:0000256" key="14">
    <source>
        <dbReference type="PIRSR" id="PIRSR000977-1"/>
    </source>
</evidence>
<feature type="domain" description="ExoI SH3-like" evidence="16">
    <location>
        <begin position="197"/>
        <end position="352"/>
    </location>
</feature>
<dbReference type="PROSITE" id="PS51784">
    <property type="entry name" value="EXOI_SH3"/>
    <property type="match status" value="1"/>
</dbReference>
<dbReference type="SMART" id="SM00479">
    <property type="entry name" value="EXOIII"/>
    <property type="match status" value="1"/>
</dbReference>
<dbReference type="InterPro" id="IPR058561">
    <property type="entry name" value="Exonuc_1_C"/>
</dbReference>
<evidence type="ECO:0000256" key="11">
    <source>
        <dbReference type="ARBA" id="ARBA00023204"/>
    </source>
</evidence>
<dbReference type="InterPro" id="IPR013520">
    <property type="entry name" value="Ribonucl_H"/>
</dbReference>
<dbReference type="RefSeq" id="WP_187552044.1">
    <property type="nucleotide sequence ID" value="NZ_BMZL01000001.1"/>
</dbReference>
<comment type="catalytic activity">
    <reaction evidence="1 13">
        <text>Exonucleolytic cleavage in the 3'- to 5'-direction to yield nucleoside 5'-phosphates.</text>
        <dbReference type="EC" id="3.1.11.1"/>
    </reaction>
</comment>
<feature type="domain" description="ExoI C-terminal" evidence="17">
    <location>
        <begin position="355"/>
        <end position="477"/>
    </location>
</feature>
<dbReference type="GO" id="GO:0006281">
    <property type="term" value="P:DNA repair"/>
    <property type="evidence" value="ECO:0007669"/>
    <property type="project" value="UniProtKB-KW"/>
</dbReference>
<dbReference type="GO" id="GO:0003677">
    <property type="term" value="F:DNA binding"/>
    <property type="evidence" value="ECO:0007669"/>
    <property type="project" value="UniProtKB-KW"/>
</dbReference>
<dbReference type="Gene3D" id="3.30.1520.20">
    <property type="entry name" value="Exonuclease ExoI, domain 2"/>
    <property type="match status" value="1"/>
</dbReference>
<keyword evidence="10" id="KW-0238">DNA-binding</keyword>
<dbReference type="FunFam" id="3.30.420.10:FF:000033">
    <property type="entry name" value="Exodeoxyribonuclease I"/>
    <property type="match status" value="1"/>
</dbReference>
<evidence type="ECO:0000256" key="13">
    <source>
        <dbReference type="PIRNR" id="PIRNR000977"/>
    </source>
</evidence>
<evidence type="ECO:0000313" key="19">
    <source>
        <dbReference type="Proteomes" id="UP000515804"/>
    </source>
</evidence>
<keyword evidence="19" id="KW-1185">Reference proteome</keyword>